<organism evidence="3 4">
    <name type="scientific">Pseudorhizobium endolithicum</name>
    <dbReference type="NCBI Taxonomy" id="1191678"/>
    <lineage>
        <taxon>Bacteria</taxon>
        <taxon>Pseudomonadati</taxon>
        <taxon>Pseudomonadota</taxon>
        <taxon>Alphaproteobacteria</taxon>
        <taxon>Hyphomicrobiales</taxon>
        <taxon>Rhizobiaceae</taxon>
        <taxon>Rhizobium/Agrobacterium group</taxon>
        <taxon>Pseudorhizobium</taxon>
    </lineage>
</organism>
<sequence length="65" mass="6755">MRNSNQAKALIGAAVVVVLMVIAGYFLQSSLQTAEIAEPEPTDTVQDLPAGRATGNEQPTGAVEN</sequence>
<feature type="transmembrane region" description="Helical" evidence="2">
    <location>
        <begin position="7"/>
        <end position="27"/>
    </location>
</feature>
<evidence type="ECO:0000256" key="1">
    <source>
        <dbReference type="SAM" id="MobiDB-lite"/>
    </source>
</evidence>
<evidence type="ECO:0000313" key="3">
    <source>
        <dbReference type="EMBL" id="CAD7039187.1"/>
    </source>
</evidence>
<accession>A0ABN7JRH9</accession>
<feature type="region of interest" description="Disordered" evidence="1">
    <location>
        <begin position="37"/>
        <end position="65"/>
    </location>
</feature>
<name>A0ABN7JRH9_9HYPH</name>
<keyword evidence="4" id="KW-1185">Reference proteome</keyword>
<evidence type="ECO:0000256" key="2">
    <source>
        <dbReference type="SAM" id="Phobius"/>
    </source>
</evidence>
<proteinExistence type="predicted"/>
<keyword evidence="2" id="KW-0812">Transmembrane</keyword>
<keyword evidence="2" id="KW-0472">Membrane</keyword>
<protein>
    <submittedName>
        <fullName evidence="3">Uncharacterized protein</fullName>
    </submittedName>
</protein>
<evidence type="ECO:0000313" key="4">
    <source>
        <dbReference type="Proteomes" id="UP000606921"/>
    </source>
</evidence>
<reference evidence="3 4" key="1">
    <citation type="submission" date="2020-11" db="EMBL/GenBank/DDBJ databases">
        <authorList>
            <person name="Lassalle F."/>
        </authorList>
    </citation>
    <scope>NUCLEOTIDE SEQUENCE [LARGE SCALE GENOMIC DNA]</scope>
    <source>
        <strain evidence="3 4">JC140</strain>
    </source>
</reference>
<comment type="caution">
    <text evidence="3">The sequence shown here is derived from an EMBL/GenBank/DDBJ whole genome shotgun (WGS) entry which is preliminary data.</text>
</comment>
<dbReference type="RefSeq" id="WP_142519593.1">
    <property type="nucleotide sequence ID" value="NZ_CABFWF030000012.1"/>
</dbReference>
<keyword evidence="2" id="KW-1133">Transmembrane helix</keyword>
<dbReference type="Proteomes" id="UP000606921">
    <property type="component" value="Unassembled WGS sequence"/>
</dbReference>
<dbReference type="EMBL" id="CABFWF030000012">
    <property type="protein sequence ID" value="CAD7039187.1"/>
    <property type="molecule type" value="Genomic_DNA"/>
</dbReference>
<gene>
    <name evidence="3" type="ORF">REJC140_00721</name>
</gene>